<proteinExistence type="predicted"/>
<reference evidence="1 2" key="1">
    <citation type="submission" date="2024-09" db="EMBL/GenBank/DDBJ databases">
        <title>Floridaenema gen nov. (Aerosakkonemataceae, Aerosakkonematales ord. nov., Cyanobacteria) from benthic tropical and subtropical fresh waters, with the description of four new species.</title>
        <authorList>
            <person name="Moretto J.A."/>
            <person name="Berthold D.E."/>
            <person name="Lefler F.W."/>
            <person name="Huang I.-S."/>
            <person name="Laughinghouse H. IV."/>
        </authorList>
    </citation>
    <scope>NUCLEOTIDE SEQUENCE [LARGE SCALE GENOMIC DNA]</scope>
    <source>
        <strain evidence="1 2">BLCC-F167</strain>
    </source>
</reference>
<name>A0ABV4WDK4_9CYAN</name>
<dbReference type="EMBL" id="JBHFNT010000017">
    <property type="protein sequence ID" value="MFB2833149.1"/>
    <property type="molecule type" value="Genomic_DNA"/>
</dbReference>
<accession>A0ABV4WDK4</accession>
<comment type="caution">
    <text evidence="1">The sequence shown here is derived from an EMBL/GenBank/DDBJ whole genome shotgun (WGS) entry which is preliminary data.</text>
</comment>
<protein>
    <submittedName>
        <fullName evidence="1">DUF4276 family protein</fullName>
    </submittedName>
</protein>
<evidence type="ECO:0000313" key="2">
    <source>
        <dbReference type="Proteomes" id="UP001576780"/>
    </source>
</evidence>
<sequence length="220" mass="25226">MIPQIIIAYATEGTTDMGFLKSVIKRTFEEVALEYLQELEIVDPIHISKFGGSIEEKALHYASQAVDNGATILCFHVDADDRNDETAFKYLIFPAFDAIKKEKTAVCKNLVAIVPVQMTEAWMLADKELLKRQLGTKKNDEELGINKNPEDFSDPKNIIESAIRIAREHLTKRRRRKLTISELYQPIGQTIKLNKLDTLPSYQKFKEAVRDAFKQLNYLY</sequence>
<dbReference type="Pfam" id="PF14103">
    <property type="entry name" value="DUF4276"/>
    <property type="match status" value="1"/>
</dbReference>
<dbReference type="RefSeq" id="WP_413275617.1">
    <property type="nucleotide sequence ID" value="NZ_JBHFNT010000017.1"/>
</dbReference>
<evidence type="ECO:0000313" key="1">
    <source>
        <dbReference type="EMBL" id="MFB2833149.1"/>
    </source>
</evidence>
<gene>
    <name evidence="1" type="ORF">ACE1CA_01300</name>
</gene>
<organism evidence="1 2">
    <name type="scientific">Floridaenema evergladense BLCC-F167</name>
    <dbReference type="NCBI Taxonomy" id="3153639"/>
    <lineage>
        <taxon>Bacteria</taxon>
        <taxon>Bacillati</taxon>
        <taxon>Cyanobacteriota</taxon>
        <taxon>Cyanophyceae</taxon>
        <taxon>Oscillatoriophycideae</taxon>
        <taxon>Aerosakkonematales</taxon>
        <taxon>Aerosakkonemataceae</taxon>
        <taxon>Floridanema</taxon>
        <taxon>Floridanema evergladense</taxon>
    </lineage>
</organism>
<keyword evidence="2" id="KW-1185">Reference proteome</keyword>
<dbReference type="Proteomes" id="UP001576780">
    <property type="component" value="Unassembled WGS sequence"/>
</dbReference>
<dbReference type="InterPro" id="IPR025455">
    <property type="entry name" value="DUF4276"/>
</dbReference>